<dbReference type="Proteomes" id="UP000466894">
    <property type="component" value="Chromosome"/>
</dbReference>
<dbReference type="PANTHER" id="PTHR30055">
    <property type="entry name" value="HTH-TYPE TRANSCRIPTIONAL REGULATOR RUTR"/>
    <property type="match status" value="1"/>
</dbReference>
<dbReference type="InterPro" id="IPR009057">
    <property type="entry name" value="Homeodomain-like_sf"/>
</dbReference>
<feature type="DNA-binding region" description="H-T-H motif" evidence="2">
    <location>
        <begin position="100"/>
        <end position="119"/>
    </location>
</feature>
<proteinExistence type="predicted"/>
<accession>A0A7I7PD23</accession>
<dbReference type="PANTHER" id="PTHR30055:SF187">
    <property type="entry name" value="TRANSCRIPTIONAL REGULATORY PROTEIN"/>
    <property type="match status" value="1"/>
</dbReference>
<dbReference type="EMBL" id="AP022583">
    <property type="protein sequence ID" value="BBY06513.1"/>
    <property type="molecule type" value="Genomic_DNA"/>
</dbReference>
<dbReference type="GO" id="GO:0000976">
    <property type="term" value="F:transcription cis-regulatory region binding"/>
    <property type="evidence" value="ECO:0007669"/>
    <property type="project" value="TreeGrafter"/>
</dbReference>
<dbReference type="PROSITE" id="PS50977">
    <property type="entry name" value="HTH_TETR_2"/>
    <property type="match status" value="1"/>
</dbReference>
<evidence type="ECO:0000259" key="3">
    <source>
        <dbReference type="PROSITE" id="PS50977"/>
    </source>
</evidence>
<sequence>MRTAGGNLTAGGAAAAWVSTVASLMAVRSQRLCGTAVYQAVIGYGTLWYQALARATSGESGAAVTAVADDAAPTDIDPFRRRLLDGLAASIGEHGYRATTVADIVRHARTSKRTFYDQFASKEQCFLELLRADTERLSEEIRAAVDPEADWHDQIRQAVEAYVDSIESRPAITLSWIRELPSLGAAARPVQRRGLELLTDLLVDLSGSPGFQRAGLPALTPPLAVILIGGLRELTALAVEDGHDIRRIVKPAFDASVALLGPRH</sequence>
<gene>
    <name evidence="4" type="ORF">MNVI_18310</name>
</gene>
<name>A0A7I7PD23_9MYCO</name>
<dbReference type="SUPFAM" id="SSF46689">
    <property type="entry name" value="Homeodomain-like"/>
    <property type="match status" value="1"/>
</dbReference>
<evidence type="ECO:0000256" key="1">
    <source>
        <dbReference type="ARBA" id="ARBA00023125"/>
    </source>
</evidence>
<dbReference type="InterPro" id="IPR050109">
    <property type="entry name" value="HTH-type_TetR-like_transc_reg"/>
</dbReference>
<evidence type="ECO:0000313" key="4">
    <source>
        <dbReference type="EMBL" id="BBY06513.1"/>
    </source>
</evidence>
<organism evidence="4 5">
    <name type="scientific">Mycobacterium noviomagense</name>
    <dbReference type="NCBI Taxonomy" id="459858"/>
    <lineage>
        <taxon>Bacteria</taxon>
        <taxon>Bacillati</taxon>
        <taxon>Actinomycetota</taxon>
        <taxon>Actinomycetes</taxon>
        <taxon>Mycobacteriales</taxon>
        <taxon>Mycobacteriaceae</taxon>
        <taxon>Mycobacterium</taxon>
    </lineage>
</organism>
<reference evidence="4 5" key="1">
    <citation type="journal article" date="2019" name="Emerg. Microbes Infect.">
        <title>Comprehensive subspecies identification of 175 nontuberculous mycobacteria species based on 7547 genomic profiles.</title>
        <authorList>
            <person name="Matsumoto Y."/>
            <person name="Kinjo T."/>
            <person name="Motooka D."/>
            <person name="Nabeya D."/>
            <person name="Jung N."/>
            <person name="Uechi K."/>
            <person name="Horii T."/>
            <person name="Iida T."/>
            <person name="Fujita J."/>
            <person name="Nakamura S."/>
        </authorList>
    </citation>
    <scope>NUCLEOTIDE SEQUENCE [LARGE SCALE GENOMIC DNA]</scope>
    <source>
        <strain evidence="4 5">JCM 16367</strain>
    </source>
</reference>
<evidence type="ECO:0000256" key="2">
    <source>
        <dbReference type="PROSITE-ProRule" id="PRU00335"/>
    </source>
</evidence>
<evidence type="ECO:0000313" key="5">
    <source>
        <dbReference type="Proteomes" id="UP000466894"/>
    </source>
</evidence>
<feature type="domain" description="HTH tetR-type" evidence="3">
    <location>
        <begin position="77"/>
        <end position="137"/>
    </location>
</feature>
<dbReference type="Pfam" id="PF00440">
    <property type="entry name" value="TetR_N"/>
    <property type="match status" value="1"/>
</dbReference>
<dbReference type="AlphaFoldDB" id="A0A7I7PD23"/>
<keyword evidence="1 2" id="KW-0238">DNA-binding</keyword>
<dbReference type="GO" id="GO:0003700">
    <property type="term" value="F:DNA-binding transcription factor activity"/>
    <property type="evidence" value="ECO:0007669"/>
    <property type="project" value="TreeGrafter"/>
</dbReference>
<protein>
    <recommendedName>
        <fullName evidence="3">HTH tetR-type domain-containing protein</fullName>
    </recommendedName>
</protein>
<dbReference type="InterPro" id="IPR001647">
    <property type="entry name" value="HTH_TetR"/>
</dbReference>
<dbReference type="KEGG" id="mnv:MNVI_18310"/>
<dbReference type="Gene3D" id="1.10.357.10">
    <property type="entry name" value="Tetracycline Repressor, domain 2"/>
    <property type="match status" value="1"/>
</dbReference>